<dbReference type="PATRIC" id="fig|1227457.3.peg.251"/>
<comment type="caution">
    <text evidence="2">The sequence shown here is derived from an EMBL/GenBank/DDBJ whole genome shotgun (WGS) entry which is preliminary data.</text>
</comment>
<dbReference type="STRING" id="1227457.C451_01408"/>
<protein>
    <submittedName>
        <fullName evidence="2">Uncharacterized protein</fullName>
    </submittedName>
</protein>
<sequence>MNVEFTTEDGENGRYTGVAYFQQDVGEVAFFNDDLGFVRTDAFVTYAGTGHTGNVPAANEESMEAMMADLRREEQMGNGMLIVGSSAHSEQGPSGTEGQSGVSNDENRNP</sequence>
<proteinExistence type="predicted"/>
<keyword evidence="3" id="KW-1185">Reference proteome</keyword>
<gene>
    <name evidence="2" type="ORF">C451_01408</name>
</gene>
<evidence type="ECO:0000256" key="1">
    <source>
        <dbReference type="SAM" id="MobiDB-lite"/>
    </source>
</evidence>
<dbReference type="EMBL" id="AOMF01000029">
    <property type="protein sequence ID" value="EMA56640.1"/>
    <property type="molecule type" value="Genomic_DNA"/>
</dbReference>
<evidence type="ECO:0000313" key="3">
    <source>
        <dbReference type="Proteomes" id="UP000011680"/>
    </source>
</evidence>
<name>M0NIY4_9EURY</name>
<dbReference type="RefSeq" id="WP_007736833.1">
    <property type="nucleotide sequence ID" value="NZ_AOMF01000029.1"/>
</dbReference>
<dbReference type="AlphaFoldDB" id="M0NIY4"/>
<organism evidence="2 3">
    <name type="scientific">Halococcus thailandensis JCM 13552</name>
    <dbReference type="NCBI Taxonomy" id="1227457"/>
    <lineage>
        <taxon>Archaea</taxon>
        <taxon>Methanobacteriati</taxon>
        <taxon>Methanobacteriota</taxon>
        <taxon>Stenosarchaea group</taxon>
        <taxon>Halobacteria</taxon>
        <taxon>Halobacteriales</taxon>
        <taxon>Halococcaceae</taxon>
        <taxon>Halococcus</taxon>
    </lineage>
</organism>
<feature type="compositionally biased region" description="Polar residues" evidence="1">
    <location>
        <begin position="86"/>
        <end position="104"/>
    </location>
</feature>
<dbReference type="OrthoDB" id="381207at2157"/>
<reference evidence="2 3" key="1">
    <citation type="journal article" date="2014" name="PLoS Genet.">
        <title>Phylogenetically driven sequencing of extremely halophilic archaea reveals strategies for static and dynamic osmo-response.</title>
        <authorList>
            <person name="Becker E.A."/>
            <person name="Seitzer P.M."/>
            <person name="Tritt A."/>
            <person name="Larsen D."/>
            <person name="Krusor M."/>
            <person name="Yao A.I."/>
            <person name="Wu D."/>
            <person name="Madern D."/>
            <person name="Eisen J.A."/>
            <person name="Darling A.E."/>
            <person name="Facciotti M.T."/>
        </authorList>
    </citation>
    <scope>NUCLEOTIDE SEQUENCE [LARGE SCALE GENOMIC DNA]</scope>
    <source>
        <strain evidence="2 3">JCM 13552</strain>
    </source>
</reference>
<evidence type="ECO:0000313" key="2">
    <source>
        <dbReference type="EMBL" id="EMA56640.1"/>
    </source>
</evidence>
<dbReference type="Proteomes" id="UP000011680">
    <property type="component" value="Unassembled WGS sequence"/>
</dbReference>
<accession>M0NIY4</accession>
<feature type="region of interest" description="Disordered" evidence="1">
    <location>
        <begin position="83"/>
        <end position="110"/>
    </location>
</feature>